<comment type="caution">
    <text evidence="9">The sequence shown here is derived from an EMBL/GenBank/DDBJ whole genome shotgun (WGS) entry which is preliminary data.</text>
</comment>
<reference evidence="9 10" key="1">
    <citation type="submission" date="2019-09" db="EMBL/GenBank/DDBJ databases">
        <title>Genomes of family Cryomorphaceae.</title>
        <authorList>
            <person name="Bowman J.P."/>
        </authorList>
    </citation>
    <scope>NUCLEOTIDE SEQUENCE [LARGE SCALE GENOMIC DNA]</scope>
    <source>
        <strain evidence="9 10">LMG 25704</strain>
    </source>
</reference>
<dbReference type="PRINTS" id="PR00723">
    <property type="entry name" value="SUBTILISIN"/>
</dbReference>
<dbReference type="AlphaFoldDB" id="A0A6N6RDA8"/>
<feature type="signal peptide" evidence="7">
    <location>
        <begin position="1"/>
        <end position="20"/>
    </location>
</feature>
<dbReference type="SUPFAM" id="SSF52743">
    <property type="entry name" value="Subtilisin-like"/>
    <property type="match status" value="1"/>
</dbReference>
<keyword evidence="3 5" id="KW-0378">Hydrolase</keyword>
<evidence type="ECO:0000313" key="9">
    <source>
        <dbReference type="EMBL" id="KAB2807071.1"/>
    </source>
</evidence>
<feature type="domain" description="Peptidase S8/S53" evidence="8">
    <location>
        <begin position="58"/>
        <end position="483"/>
    </location>
</feature>
<feature type="active site" description="Charge relay system" evidence="5">
    <location>
        <position position="66"/>
    </location>
</feature>
<dbReference type="PANTHER" id="PTHR43399:SF4">
    <property type="entry name" value="CELL WALL-ASSOCIATED PROTEASE"/>
    <property type="match status" value="1"/>
</dbReference>
<dbReference type="InterPro" id="IPR023827">
    <property type="entry name" value="Peptidase_S8_Asp-AS"/>
</dbReference>
<evidence type="ECO:0000256" key="4">
    <source>
        <dbReference type="ARBA" id="ARBA00022825"/>
    </source>
</evidence>
<dbReference type="InterPro" id="IPR023828">
    <property type="entry name" value="Peptidase_S8_Ser-AS"/>
</dbReference>
<dbReference type="Gene3D" id="3.40.50.200">
    <property type="entry name" value="Peptidase S8/S53 domain"/>
    <property type="match status" value="2"/>
</dbReference>
<evidence type="ECO:0000259" key="8">
    <source>
        <dbReference type="Pfam" id="PF00082"/>
    </source>
</evidence>
<comment type="similarity">
    <text evidence="1 5 6">Belongs to the peptidase S8 family.</text>
</comment>
<dbReference type="GO" id="GO:0006508">
    <property type="term" value="P:proteolysis"/>
    <property type="evidence" value="ECO:0007669"/>
    <property type="project" value="UniProtKB-KW"/>
</dbReference>
<name>A0A6N6RDA8_9FLAO</name>
<evidence type="ECO:0000256" key="3">
    <source>
        <dbReference type="ARBA" id="ARBA00022801"/>
    </source>
</evidence>
<dbReference type="PROSITE" id="PS00137">
    <property type="entry name" value="SUBTILASE_HIS"/>
    <property type="match status" value="1"/>
</dbReference>
<sequence length="524" mass="58410">MNKKSTSVVLAFVLALCAYAQDEESTIRREWHHVYTEENPYGVATDQALEFLEGRESEEVIIAIMDSGIDTTHADLKSQLWVNEDEIPGNGIDDDGNGYIDDVHGWNFLGGENGNIDGETLELTRLYVKFQRDWDGLDMDSIQKADREAYDMWVKVKKDYNRQFTENKFELMMVTRLKDSYMKFYETVVDTLGPDYTLEDLNSLRKTSGEAGIAARSLYAFEVDGLTKEELDGYSEYLESNRDYSLNTEWSVRDSIIGDDPYDWNDSIYGNTDLMGQSSDHGTHVAGIVGAARNNGIGINGVAPNVKLMILRVVPDGDEYDKDVAMAIKYAVRNGAKVINMSFGKDYSPQAEQVQEVARWAGEHDVLLIHAAGNDYRDLDEGENYPHLPFEVNNLENETWIEVGANSSNPEMLGTDFSNYGKMSVDLFAPGEDIYSTLPVNTYGFNSGTSMAAPVVTGIAGLIRSYYPNLTAAQVKMVLIESAVVPEDADFLELSITGGIANALKAVQYIEEHAEELGINKQKD</sequence>
<proteinExistence type="inferred from homology"/>
<gene>
    <name evidence="9" type="ORF">F8C67_12820</name>
</gene>
<dbReference type="InterPro" id="IPR000209">
    <property type="entry name" value="Peptidase_S8/S53_dom"/>
</dbReference>
<dbReference type="OrthoDB" id="9798386at2"/>
<evidence type="ECO:0000256" key="7">
    <source>
        <dbReference type="SAM" id="SignalP"/>
    </source>
</evidence>
<dbReference type="GO" id="GO:0004252">
    <property type="term" value="F:serine-type endopeptidase activity"/>
    <property type="evidence" value="ECO:0007669"/>
    <property type="project" value="UniProtKB-UniRule"/>
</dbReference>
<dbReference type="InterPro" id="IPR036852">
    <property type="entry name" value="Peptidase_S8/S53_dom_sf"/>
</dbReference>
<keyword evidence="4 5" id="KW-0720">Serine protease</keyword>
<feature type="active site" description="Charge relay system" evidence="5">
    <location>
        <position position="281"/>
    </location>
</feature>
<dbReference type="PROSITE" id="PS00136">
    <property type="entry name" value="SUBTILASE_ASP"/>
    <property type="match status" value="1"/>
</dbReference>
<accession>A0A6N6RDA8</accession>
<keyword evidence="10" id="KW-1185">Reference proteome</keyword>
<dbReference type="InterPro" id="IPR051048">
    <property type="entry name" value="Peptidase_S8/S53_subtilisin"/>
</dbReference>
<protein>
    <submittedName>
        <fullName evidence="9">S8 family serine peptidase</fullName>
    </submittedName>
</protein>
<dbReference type="RefSeq" id="WP_151668261.1">
    <property type="nucleotide sequence ID" value="NZ_WBVO01000012.1"/>
</dbReference>
<organism evidence="9 10">
    <name type="scientific">Phaeocystidibacter luteus</name>
    <dbReference type="NCBI Taxonomy" id="911197"/>
    <lineage>
        <taxon>Bacteria</taxon>
        <taxon>Pseudomonadati</taxon>
        <taxon>Bacteroidota</taxon>
        <taxon>Flavobacteriia</taxon>
        <taxon>Flavobacteriales</taxon>
        <taxon>Phaeocystidibacteraceae</taxon>
        <taxon>Phaeocystidibacter</taxon>
    </lineage>
</organism>
<dbReference type="PROSITE" id="PS51892">
    <property type="entry name" value="SUBTILASE"/>
    <property type="match status" value="1"/>
</dbReference>
<feature type="chain" id="PRO_5026763036" evidence="7">
    <location>
        <begin position="21"/>
        <end position="524"/>
    </location>
</feature>
<dbReference type="InterPro" id="IPR022398">
    <property type="entry name" value="Peptidase_S8_His-AS"/>
</dbReference>
<evidence type="ECO:0000256" key="2">
    <source>
        <dbReference type="ARBA" id="ARBA00022670"/>
    </source>
</evidence>
<feature type="active site" description="Charge relay system" evidence="5">
    <location>
        <position position="450"/>
    </location>
</feature>
<evidence type="ECO:0000256" key="5">
    <source>
        <dbReference type="PROSITE-ProRule" id="PRU01240"/>
    </source>
</evidence>
<keyword evidence="2 5" id="KW-0645">Protease</keyword>
<evidence type="ECO:0000256" key="6">
    <source>
        <dbReference type="RuleBase" id="RU003355"/>
    </source>
</evidence>
<evidence type="ECO:0000256" key="1">
    <source>
        <dbReference type="ARBA" id="ARBA00011073"/>
    </source>
</evidence>
<evidence type="ECO:0000313" key="10">
    <source>
        <dbReference type="Proteomes" id="UP000468650"/>
    </source>
</evidence>
<dbReference type="PROSITE" id="PS00138">
    <property type="entry name" value="SUBTILASE_SER"/>
    <property type="match status" value="1"/>
</dbReference>
<dbReference type="Proteomes" id="UP000468650">
    <property type="component" value="Unassembled WGS sequence"/>
</dbReference>
<dbReference type="Pfam" id="PF00082">
    <property type="entry name" value="Peptidase_S8"/>
    <property type="match status" value="1"/>
</dbReference>
<dbReference type="InterPro" id="IPR015500">
    <property type="entry name" value="Peptidase_S8_subtilisin-rel"/>
</dbReference>
<dbReference type="PANTHER" id="PTHR43399">
    <property type="entry name" value="SUBTILISIN-RELATED"/>
    <property type="match status" value="1"/>
</dbReference>
<keyword evidence="7" id="KW-0732">Signal</keyword>
<dbReference type="EMBL" id="WBVO01000012">
    <property type="protein sequence ID" value="KAB2807071.1"/>
    <property type="molecule type" value="Genomic_DNA"/>
</dbReference>